<dbReference type="EMBL" id="BDQF01000027">
    <property type="protein sequence ID" value="GAW83918.1"/>
    <property type="molecule type" value="Genomic_DNA"/>
</dbReference>
<keyword evidence="3" id="KW-1185">Reference proteome</keyword>
<evidence type="ECO:0000256" key="1">
    <source>
        <dbReference type="SAM" id="Phobius"/>
    </source>
</evidence>
<evidence type="ECO:0000313" key="2">
    <source>
        <dbReference type="EMBL" id="GAW83918.1"/>
    </source>
</evidence>
<keyword evidence="1" id="KW-0812">Transmembrane</keyword>
<keyword evidence="1" id="KW-0472">Membrane</keyword>
<organism evidence="2 3">
    <name type="scientific">Plasmodium gonderi</name>
    <dbReference type="NCBI Taxonomy" id="77519"/>
    <lineage>
        <taxon>Eukaryota</taxon>
        <taxon>Sar</taxon>
        <taxon>Alveolata</taxon>
        <taxon>Apicomplexa</taxon>
        <taxon>Aconoidasida</taxon>
        <taxon>Haemosporida</taxon>
        <taxon>Plasmodiidae</taxon>
        <taxon>Plasmodium</taxon>
        <taxon>Plasmodium (Plasmodium)</taxon>
    </lineage>
</organism>
<sequence length="200" mass="23476">MTIDTGKCKSVPSIQELFNAWNRDTNIGSSSFMKHMQLYGSIMIQASELFKIICFVKDYLYHDLSRCNKIYNVDFSDFNKWLQEKMNDNISKAENPEPKALWEKYIGTLLNEIRYKLMDINDSCKTGSTNAECLHSNSLNIIFSLCFPLLVTVVLTFYFLFNKLLRKYIEDRNSFRNRDYVTLDSAKKRINMLYLLSENS</sequence>
<comment type="caution">
    <text evidence="2">The sequence shown here is derived from an EMBL/GenBank/DDBJ whole genome shotgun (WGS) entry which is preliminary data.</text>
</comment>
<keyword evidence="1" id="KW-1133">Transmembrane helix</keyword>
<proteinExistence type="predicted"/>
<dbReference type="GeneID" id="39744726"/>
<reference evidence="3" key="1">
    <citation type="submission" date="2017-04" db="EMBL/GenBank/DDBJ databases">
        <title>Plasmodium gonderi genome.</title>
        <authorList>
            <person name="Arisue N."/>
            <person name="Honma H."/>
            <person name="Kawai S."/>
            <person name="Tougan T."/>
            <person name="Tanabe K."/>
            <person name="Horii T."/>
        </authorList>
    </citation>
    <scope>NUCLEOTIDE SEQUENCE [LARGE SCALE GENOMIC DNA]</scope>
    <source>
        <strain evidence="3">ATCC 30045</strain>
    </source>
</reference>
<evidence type="ECO:0000313" key="3">
    <source>
        <dbReference type="Proteomes" id="UP000195521"/>
    </source>
</evidence>
<feature type="transmembrane region" description="Helical" evidence="1">
    <location>
        <begin position="141"/>
        <end position="161"/>
    </location>
</feature>
<accession>A0A1Y1JQY8</accession>
<dbReference type="RefSeq" id="XP_028546507.1">
    <property type="nucleotide sequence ID" value="XM_028690706.1"/>
</dbReference>
<protein>
    <submittedName>
        <fullName evidence="2">Variable surface protein</fullName>
    </submittedName>
</protein>
<name>A0A1Y1JQY8_PLAGO</name>
<dbReference type="Proteomes" id="UP000195521">
    <property type="component" value="Unassembled WGS sequence"/>
</dbReference>
<dbReference type="AlphaFoldDB" id="A0A1Y1JQY8"/>
<gene>
    <name evidence="2" type="ORF">PGO_000095</name>
</gene>